<name>A0A0A8B4T1_9ACTN</name>
<organism evidence="1 2">
    <name type="scientific">Berryella intestinalis</name>
    <dbReference type="NCBI Taxonomy" id="1531429"/>
    <lineage>
        <taxon>Bacteria</taxon>
        <taxon>Bacillati</taxon>
        <taxon>Actinomycetota</taxon>
        <taxon>Coriobacteriia</taxon>
        <taxon>Eggerthellales</taxon>
        <taxon>Eggerthellaceae</taxon>
        <taxon>Berryella</taxon>
    </lineage>
</organism>
<sequence length="183" mass="19553">MARFATIKIPAELFAPAESSRYEGLFDLGTLHAGSDEYRFSDPVAWEVDVTNTGEALLVSGRASGCAVVDCARCLDEVEFDLEGEIEGYFLIGSEQDGVEGLDDDEFDVLPANHEIDLVPLIEAALLVEVPFVPLCRDDCAGLCPNCGANLNEGDCGCGGDAAVREFDEAANPFSVLKRIDLG</sequence>
<protein>
    <submittedName>
        <fullName evidence="1">Metal-binding protein</fullName>
    </submittedName>
</protein>
<proteinExistence type="predicted"/>
<dbReference type="PANTHER" id="PTHR34374:SF1">
    <property type="entry name" value="LARGE RIBOSOMAL RNA SUBUNIT ACCUMULATION PROTEIN YCED HOMOLOG 1, CHLOROPLASTIC"/>
    <property type="match status" value="1"/>
</dbReference>
<reference evidence="1 2" key="2">
    <citation type="journal article" date="2015" name="Genome Announc.">
        <title>Complete Genome Sequence of Coriobacteriaceae Strain 68-1-3, a Novel Mucus-Degrading Isolate from the Swine Intestinal Tract.</title>
        <authorList>
            <person name="Looft T."/>
            <person name="Bayles D.O."/>
            <person name="Alt D.P."/>
            <person name="Stanton T.B."/>
        </authorList>
    </citation>
    <scope>NUCLEOTIDE SEQUENCE [LARGE SCALE GENOMIC DNA]</scope>
    <source>
        <strain evidence="1 2">68-1-3</strain>
    </source>
</reference>
<dbReference type="RefSeq" id="WP_039688714.1">
    <property type="nucleotide sequence ID" value="NZ_CP009302.1"/>
</dbReference>
<evidence type="ECO:0000313" key="1">
    <source>
        <dbReference type="EMBL" id="AJC11838.1"/>
    </source>
</evidence>
<dbReference type="KEGG" id="cbac:JI75_03290"/>
<gene>
    <name evidence="1" type="ORF">JI75_03290</name>
</gene>
<dbReference type="HOGENOM" id="CLU_100236_1_2_11"/>
<dbReference type="EMBL" id="CP009302">
    <property type="protein sequence ID" value="AJC11838.1"/>
    <property type="molecule type" value="Genomic_DNA"/>
</dbReference>
<dbReference type="Proteomes" id="UP000031121">
    <property type="component" value="Chromosome"/>
</dbReference>
<accession>A0A0A8B4T1</accession>
<dbReference type="InterPro" id="IPR003772">
    <property type="entry name" value="YceD"/>
</dbReference>
<dbReference type="PANTHER" id="PTHR34374">
    <property type="entry name" value="LARGE RIBOSOMAL RNA SUBUNIT ACCUMULATION PROTEIN YCED HOMOLOG 1, CHLOROPLASTIC"/>
    <property type="match status" value="1"/>
</dbReference>
<dbReference type="OrthoDB" id="9790372at2"/>
<evidence type="ECO:0000313" key="2">
    <source>
        <dbReference type="Proteomes" id="UP000031121"/>
    </source>
</evidence>
<keyword evidence="2" id="KW-1185">Reference proteome</keyword>
<dbReference type="AlphaFoldDB" id="A0A0A8B4T1"/>
<dbReference type="STRING" id="1531429.JI75_03290"/>
<reference evidence="2" key="1">
    <citation type="submission" date="2014-08" db="EMBL/GenBank/DDBJ databases">
        <title>Coriobacteriaceae sp. complete genome.</title>
        <authorList>
            <person name="Looft T."/>
            <person name="Bayles D.O."/>
            <person name="Stanton T.B."/>
        </authorList>
    </citation>
    <scope>NUCLEOTIDE SEQUENCE [LARGE SCALE GENOMIC DNA]</scope>
    <source>
        <strain evidence="2">68-1-3</strain>
    </source>
</reference>
<dbReference type="Pfam" id="PF02620">
    <property type="entry name" value="YceD"/>
    <property type="match status" value="1"/>
</dbReference>